<dbReference type="Proteomes" id="UP001529275">
    <property type="component" value="Unassembled WGS sequence"/>
</dbReference>
<dbReference type="PANTHER" id="PTHR10000">
    <property type="entry name" value="PHOSPHOSERINE PHOSPHATASE"/>
    <property type="match status" value="1"/>
</dbReference>
<protein>
    <submittedName>
        <fullName evidence="1">HAD family hydrolase</fullName>
        <ecNumber evidence="1">3.1.3.-</ecNumber>
    </submittedName>
</protein>
<dbReference type="InterPro" id="IPR036412">
    <property type="entry name" value="HAD-like_sf"/>
</dbReference>
<dbReference type="PANTHER" id="PTHR10000:SF25">
    <property type="entry name" value="PHOSPHATASE YKRA-RELATED"/>
    <property type="match status" value="1"/>
</dbReference>
<dbReference type="RefSeq" id="WP_289527207.1">
    <property type="nucleotide sequence ID" value="NZ_JAUDCK010000004.1"/>
</dbReference>
<comment type="caution">
    <text evidence="1">The sequence shown here is derived from an EMBL/GenBank/DDBJ whole genome shotgun (WGS) entry which is preliminary data.</text>
</comment>
<dbReference type="NCBIfam" id="TIGR00099">
    <property type="entry name" value="Cof-subfamily"/>
    <property type="match status" value="1"/>
</dbReference>
<evidence type="ECO:0000313" key="1">
    <source>
        <dbReference type="EMBL" id="MDM8195105.1"/>
    </source>
</evidence>
<proteinExistence type="predicted"/>
<dbReference type="EMBL" id="JAUDCK010000004">
    <property type="protein sequence ID" value="MDM8195105.1"/>
    <property type="molecule type" value="Genomic_DNA"/>
</dbReference>
<dbReference type="InterPro" id="IPR023214">
    <property type="entry name" value="HAD_sf"/>
</dbReference>
<evidence type="ECO:0000313" key="2">
    <source>
        <dbReference type="Proteomes" id="UP001529275"/>
    </source>
</evidence>
<accession>A0ABT7UHV4</accession>
<organism evidence="1 2">
    <name type="scientific">Massilimicrobiota timonensis</name>
    <dbReference type="NCBI Taxonomy" id="1776392"/>
    <lineage>
        <taxon>Bacteria</taxon>
        <taxon>Bacillati</taxon>
        <taxon>Bacillota</taxon>
        <taxon>Erysipelotrichia</taxon>
        <taxon>Erysipelotrichales</taxon>
        <taxon>Erysipelotrichaceae</taxon>
        <taxon>Massilimicrobiota</taxon>
    </lineage>
</organism>
<dbReference type="SFLD" id="SFLDG01140">
    <property type="entry name" value="C2.B:_Phosphomannomutase_and_P"/>
    <property type="match status" value="1"/>
</dbReference>
<keyword evidence="1" id="KW-0378">Hydrolase</keyword>
<dbReference type="EC" id="3.1.3.-" evidence="1"/>
<dbReference type="SFLD" id="SFLDS00003">
    <property type="entry name" value="Haloacid_Dehalogenase"/>
    <property type="match status" value="1"/>
</dbReference>
<dbReference type="Pfam" id="PF08282">
    <property type="entry name" value="Hydrolase_3"/>
    <property type="match status" value="1"/>
</dbReference>
<reference evidence="1 2" key="2">
    <citation type="submission" date="2023-06" db="EMBL/GenBank/DDBJ databases">
        <authorList>
            <person name="Zeman M."/>
            <person name="Kubasova T."/>
            <person name="Jahodarova E."/>
            <person name="Nykrynova M."/>
            <person name="Rychlik I."/>
        </authorList>
    </citation>
    <scope>NUCLEOTIDE SEQUENCE [LARGE SCALE GENOMIC DNA]</scope>
    <source>
        <strain evidence="1 2">ET341</strain>
    </source>
</reference>
<reference evidence="2" key="1">
    <citation type="submission" date="2023-06" db="EMBL/GenBank/DDBJ databases">
        <title>Identification and characterization of horizontal gene transfer across gut microbiota members of farm animals based on homology search.</title>
        <authorList>
            <person name="Zeman M."/>
            <person name="Kubasova T."/>
            <person name="Jahodarova E."/>
            <person name="Nykrynova M."/>
            <person name="Rychlik I."/>
        </authorList>
    </citation>
    <scope>NUCLEOTIDE SEQUENCE [LARGE SCALE GENOMIC DNA]</scope>
    <source>
        <strain evidence="2">ET341</strain>
    </source>
</reference>
<dbReference type="SUPFAM" id="SSF56784">
    <property type="entry name" value="HAD-like"/>
    <property type="match status" value="1"/>
</dbReference>
<keyword evidence="2" id="KW-1185">Reference proteome</keyword>
<dbReference type="Gene3D" id="3.40.50.1000">
    <property type="entry name" value="HAD superfamily/HAD-like"/>
    <property type="match status" value="1"/>
</dbReference>
<dbReference type="PROSITE" id="PS01228">
    <property type="entry name" value="COF_1"/>
    <property type="match status" value="1"/>
</dbReference>
<dbReference type="GO" id="GO:0016787">
    <property type="term" value="F:hydrolase activity"/>
    <property type="evidence" value="ECO:0007669"/>
    <property type="project" value="UniProtKB-KW"/>
</dbReference>
<gene>
    <name evidence="1" type="ORF">QUV98_02105</name>
</gene>
<dbReference type="Gene3D" id="3.30.1240.10">
    <property type="match status" value="1"/>
</dbReference>
<sequence length="270" mass="30265">MNKKLLLFDVDGTLVSYDGIVPQSCKDALKQAKDHGHYVFVVTGRTKNRATVGNIEMSGMICGNGAYIECEGKVLKDQKLSLQQVIDITDYLDQHNLCYFMEGNDGLYGSHDFETKAVPAYQKYGHGGTPCIRDIYPMMEFPQSMHQQNITKINYVLNSYQDYLDFKDHFPQFQCLTWGGQGEEALFGDCALPNIDKKTAIEQLIHYLQINKQDIYAFGDAEVDIPMFECAGTSICVGSGREAAKQAADYISDDVKNDGIAKALKHFHII</sequence>
<name>A0ABT7UHV4_9FIRM</name>
<dbReference type="InterPro" id="IPR000150">
    <property type="entry name" value="Cof"/>
</dbReference>